<dbReference type="Pfam" id="PF13340">
    <property type="entry name" value="DUF4096"/>
    <property type="match status" value="1"/>
</dbReference>
<dbReference type="Proteomes" id="UP000450000">
    <property type="component" value="Unassembled WGS sequence"/>
</dbReference>
<evidence type="ECO:0000256" key="1">
    <source>
        <dbReference type="SAM" id="MobiDB-lite"/>
    </source>
</evidence>
<feature type="region of interest" description="Disordered" evidence="1">
    <location>
        <begin position="123"/>
        <end position="160"/>
    </location>
</feature>
<reference evidence="4 5" key="1">
    <citation type="submission" date="2019-09" db="EMBL/GenBank/DDBJ databases">
        <title>Genome Sequences of Streptomyces kaniharaensis ATCC 21070.</title>
        <authorList>
            <person name="Zhu W."/>
            <person name="De Crecy-Lagard V."/>
            <person name="Richards N.G."/>
        </authorList>
    </citation>
    <scope>NUCLEOTIDE SEQUENCE [LARGE SCALE GENOMIC DNA]</scope>
    <source>
        <strain evidence="4 5">SF-557</strain>
    </source>
</reference>
<dbReference type="AlphaFoldDB" id="A0A6N7KW25"/>
<dbReference type="PANTHER" id="PTHR30007:SF1">
    <property type="entry name" value="BLR1914 PROTEIN"/>
    <property type="match status" value="1"/>
</dbReference>
<feature type="domain" description="Transposase IS4-like" evidence="2">
    <location>
        <begin position="93"/>
        <end position="310"/>
    </location>
</feature>
<feature type="region of interest" description="Disordered" evidence="1">
    <location>
        <begin position="258"/>
        <end position="280"/>
    </location>
</feature>
<dbReference type="GO" id="GO:0006313">
    <property type="term" value="P:DNA transposition"/>
    <property type="evidence" value="ECO:0007669"/>
    <property type="project" value="InterPro"/>
</dbReference>
<feature type="region of interest" description="Disordered" evidence="1">
    <location>
        <begin position="219"/>
        <end position="243"/>
    </location>
</feature>
<comment type="caution">
    <text evidence="4">The sequence shown here is derived from an EMBL/GenBank/DDBJ whole genome shotgun (WGS) entry which is preliminary data.</text>
</comment>
<name>A0A6N7KW25_9ACTN</name>
<evidence type="ECO:0000259" key="3">
    <source>
        <dbReference type="Pfam" id="PF13340"/>
    </source>
</evidence>
<organism evidence="4 5">
    <name type="scientific">Streptomyces kaniharaensis</name>
    <dbReference type="NCBI Taxonomy" id="212423"/>
    <lineage>
        <taxon>Bacteria</taxon>
        <taxon>Bacillati</taxon>
        <taxon>Actinomycetota</taxon>
        <taxon>Actinomycetes</taxon>
        <taxon>Kitasatosporales</taxon>
        <taxon>Streptomycetaceae</taxon>
        <taxon>Streptomyces</taxon>
    </lineage>
</organism>
<dbReference type="GO" id="GO:0003677">
    <property type="term" value="F:DNA binding"/>
    <property type="evidence" value="ECO:0007669"/>
    <property type="project" value="InterPro"/>
</dbReference>
<dbReference type="GO" id="GO:0004803">
    <property type="term" value="F:transposase activity"/>
    <property type="evidence" value="ECO:0007669"/>
    <property type="project" value="InterPro"/>
</dbReference>
<accession>A0A6N7KW25</accession>
<feature type="domain" description="Insertion element IS402-like" evidence="3">
    <location>
        <begin position="6"/>
        <end position="76"/>
    </location>
</feature>
<dbReference type="EMBL" id="WBOF01000001">
    <property type="protein sequence ID" value="MQS14517.1"/>
    <property type="molecule type" value="Genomic_DNA"/>
</dbReference>
<dbReference type="PANTHER" id="PTHR30007">
    <property type="entry name" value="PHP DOMAIN PROTEIN"/>
    <property type="match status" value="1"/>
</dbReference>
<proteinExistence type="predicted"/>
<dbReference type="InterPro" id="IPR025161">
    <property type="entry name" value="IS402-like_dom"/>
</dbReference>
<dbReference type="NCBIfam" id="NF033580">
    <property type="entry name" value="transpos_IS5_3"/>
    <property type="match status" value="1"/>
</dbReference>
<sequence length="334" mass="37622">MTRVQLTDAEWEFIGPYLPIGEYGPYPERLRQQFEGVIWRFRTGGQWREMPAEFGAWSTVSNRFRQWRDAGVFEALLEGAIAEAARRGEVDLSLVSVDSTTVRAHHDAAGMHLRPDALAALEKAADEAEKARPKRGGPEEQDGQCTANDPEREERRRARRRRKLRLKAALLGRSRGGQTSKIHVAGERKCRPLVFVLTEGQAADSPQFIPVLKKLRVRGPVGRPRTRPDAVAGDKAYSSRGNRAHLRQRAIKAVIPEKKDQAANRTKKGSRGGRPVSHDADLYKERNTVERLINKLKAWRGIATRYDKTPASYLAGLHLRGAMIWIKDLSRTTP</sequence>
<protein>
    <submittedName>
        <fullName evidence="4">IS5 family transposase</fullName>
    </submittedName>
</protein>
<gene>
    <name evidence="4" type="ORF">F7Q99_20170</name>
</gene>
<evidence type="ECO:0000259" key="2">
    <source>
        <dbReference type="Pfam" id="PF01609"/>
    </source>
</evidence>
<dbReference type="Pfam" id="PF01609">
    <property type="entry name" value="DDE_Tnp_1"/>
    <property type="match status" value="1"/>
</dbReference>
<keyword evidence="5" id="KW-1185">Reference proteome</keyword>
<evidence type="ECO:0000313" key="5">
    <source>
        <dbReference type="Proteomes" id="UP000450000"/>
    </source>
</evidence>
<evidence type="ECO:0000313" key="4">
    <source>
        <dbReference type="EMBL" id="MQS14517.1"/>
    </source>
</evidence>
<dbReference type="InterPro" id="IPR002559">
    <property type="entry name" value="Transposase_11"/>
</dbReference>